<gene>
    <name evidence="1" type="ORF">CBR_g38599</name>
</gene>
<protein>
    <submittedName>
        <fullName evidence="1">Uncharacterized protein</fullName>
    </submittedName>
</protein>
<proteinExistence type="predicted"/>
<organism evidence="1 2">
    <name type="scientific">Chara braunii</name>
    <name type="common">Braun's stonewort</name>
    <dbReference type="NCBI Taxonomy" id="69332"/>
    <lineage>
        <taxon>Eukaryota</taxon>
        <taxon>Viridiplantae</taxon>
        <taxon>Streptophyta</taxon>
        <taxon>Charophyceae</taxon>
        <taxon>Charales</taxon>
        <taxon>Characeae</taxon>
        <taxon>Chara</taxon>
    </lineage>
</organism>
<dbReference type="Proteomes" id="UP000265515">
    <property type="component" value="Unassembled WGS sequence"/>
</dbReference>
<name>A0A388K0E5_CHABU</name>
<dbReference type="AlphaFoldDB" id="A0A388K0E5"/>
<evidence type="ECO:0000313" key="2">
    <source>
        <dbReference type="Proteomes" id="UP000265515"/>
    </source>
</evidence>
<keyword evidence="2" id="KW-1185">Reference proteome</keyword>
<reference evidence="1 2" key="1">
    <citation type="journal article" date="2018" name="Cell">
        <title>The Chara Genome: Secondary Complexity and Implications for Plant Terrestrialization.</title>
        <authorList>
            <person name="Nishiyama T."/>
            <person name="Sakayama H."/>
            <person name="Vries J.D."/>
            <person name="Buschmann H."/>
            <person name="Saint-Marcoux D."/>
            <person name="Ullrich K.K."/>
            <person name="Haas F.B."/>
            <person name="Vanderstraeten L."/>
            <person name="Becker D."/>
            <person name="Lang D."/>
            <person name="Vosolsobe S."/>
            <person name="Rombauts S."/>
            <person name="Wilhelmsson P.K.I."/>
            <person name="Janitza P."/>
            <person name="Kern R."/>
            <person name="Heyl A."/>
            <person name="Rumpler F."/>
            <person name="Villalobos L.I.A.C."/>
            <person name="Clay J.M."/>
            <person name="Skokan R."/>
            <person name="Toyoda A."/>
            <person name="Suzuki Y."/>
            <person name="Kagoshima H."/>
            <person name="Schijlen E."/>
            <person name="Tajeshwar N."/>
            <person name="Catarino B."/>
            <person name="Hetherington A.J."/>
            <person name="Saltykova A."/>
            <person name="Bonnot C."/>
            <person name="Breuninger H."/>
            <person name="Symeonidi A."/>
            <person name="Radhakrishnan G.V."/>
            <person name="Van Nieuwerburgh F."/>
            <person name="Deforce D."/>
            <person name="Chang C."/>
            <person name="Karol K.G."/>
            <person name="Hedrich R."/>
            <person name="Ulvskov P."/>
            <person name="Glockner G."/>
            <person name="Delwiche C.F."/>
            <person name="Petrasek J."/>
            <person name="Van de Peer Y."/>
            <person name="Friml J."/>
            <person name="Beilby M."/>
            <person name="Dolan L."/>
            <person name="Kohara Y."/>
            <person name="Sugano S."/>
            <person name="Fujiyama A."/>
            <person name="Delaux P.-M."/>
            <person name="Quint M."/>
            <person name="TheiBen G."/>
            <person name="Hagemann M."/>
            <person name="Harholt J."/>
            <person name="Dunand C."/>
            <person name="Zachgo S."/>
            <person name="Langdale J."/>
            <person name="Maumus F."/>
            <person name="Straeten D.V.D."/>
            <person name="Gould S.B."/>
            <person name="Rensing S.A."/>
        </authorList>
    </citation>
    <scope>NUCLEOTIDE SEQUENCE [LARGE SCALE GENOMIC DNA]</scope>
    <source>
        <strain evidence="1 2">S276</strain>
    </source>
</reference>
<dbReference type="SUPFAM" id="SSF52540">
    <property type="entry name" value="P-loop containing nucleoside triphosphate hydrolases"/>
    <property type="match status" value="1"/>
</dbReference>
<dbReference type="Gramene" id="GBG63531">
    <property type="protein sequence ID" value="GBG63531"/>
    <property type="gene ID" value="CBR_g38599"/>
</dbReference>
<dbReference type="SUPFAM" id="SSF52047">
    <property type="entry name" value="RNI-like"/>
    <property type="match status" value="1"/>
</dbReference>
<accession>A0A388K0E5</accession>
<dbReference type="EMBL" id="BFEA01000040">
    <property type="protein sequence ID" value="GBG63531.1"/>
    <property type="molecule type" value="Genomic_DNA"/>
</dbReference>
<dbReference type="OrthoDB" id="537968at2759"/>
<sequence length="1147" mass="130021">MISNNSSLKDLHLNFDYPWENGGFEETSVHIVQGVLASESLQSCFLARIPRYALTALAEGLASADIGFHAAPAETSVKADVSGRLRLPTGTTRGLQEQAVRRGPQLKKLKLFFSGDQGGADSLAAMLATNITLKELEIIVRSPHIDITTIVKKGLLGNVCLEDLSLSVTHTDTRDLPSGLREEMLSTLESNKTLERFTFNFKSDKTIDCKLGRNRTERQLVEAGGGLERRSCSHIRCFLAGEPLVGKSTLKDSICRGTFESCIDEVRQWVTGDHQSAKPRTKGIEMVHLASKGVNMQFWDLGGQPEYHTIHDLFMPTLGGDMAVPPIFLLLYNPVMECDQLIIGSSSGHNSADEAEKRQQEGFWKGLRYWLRFIATNCKAKRKPSVIFICNPHLTKTQKLSDLKPLAGEVVDWMSKEFHETLDIANEVIVMDVRRNRDAKEVKEIVFGKAKALLHNKSMLKIMERVQTVMIESSRPGIPLMTWAKFRAICWPLTIASQYHEERSRREGKPGQCQSGLDYNVLLKVMASYLHDIGQIIWFEPMPFVVLNPQWFCCKLVGELIPTKFHARGAFNGIANLDLLERVLVEAIPEPREVGVEDVVNLMLRMELAYKECDADPRSSLLIPSCLPNRQDGDKISWKVETSNEHEPKSHYFGYRIECKDKRRTMLTAGFFHRLQVRFHGQFHDKGIYNCKKDLCEIFSNGYEIYVEFGGSHDDWIDVLVSSSKAPPAESAEWVEKNILRTIYELRSEPTGLPGVDLVTKILRPLCVTASLIVPRRYRSDDQTVTEETLIEGMEREEYRYMHSWHAIWDEKGQEIVPRSCDDAMALIRPRTLECHLSIQKNNLNRVCESFGVQEGNSEQIWCEAGCNSSIGDCPDGLFGCEQTPKYAHELADLVTRGFRDVGRKVDRNFRSINEMKEVVNMQRDEQRNAFARICNALSRISVFATDQHTRRLPHRVYITQRTSGSRQKLSFLFGLTSVELHLMCECRDQFHVVDGQKGKELHLQEKERRHAWTLFKWTILAMTVLLKAGCAISMGLCELVPDLGGLAKWTSFVIGAVGDAGLDFVDLEDLEKRMNASGKDMFKDDDQEDGVTPQDAMDWLERILEGGASEIRERFDLRRVRYRDTGSVAWICSSCLKNSQLFVEVF</sequence>
<dbReference type="InterPro" id="IPR027417">
    <property type="entry name" value="P-loop_NTPase"/>
</dbReference>
<dbReference type="STRING" id="69332.A0A388K0E5"/>
<evidence type="ECO:0000313" key="1">
    <source>
        <dbReference type="EMBL" id="GBG63531.1"/>
    </source>
</evidence>
<dbReference type="PANTHER" id="PTHR47679:SF1">
    <property type="entry name" value="PROTEIN TORNADO 1"/>
    <property type="match status" value="1"/>
</dbReference>
<comment type="caution">
    <text evidence="1">The sequence shown here is derived from an EMBL/GenBank/DDBJ whole genome shotgun (WGS) entry which is preliminary data.</text>
</comment>
<dbReference type="Gene3D" id="3.40.50.300">
    <property type="entry name" value="P-loop containing nucleotide triphosphate hydrolases"/>
    <property type="match status" value="1"/>
</dbReference>
<dbReference type="OMA" id="GHNSADE"/>
<dbReference type="PANTHER" id="PTHR47679">
    <property type="entry name" value="PROTEIN TORNADO 1"/>
    <property type="match status" value="1"/>
</dbReference>